<sequence length="66" mass="7616">MKRKQKRFLQMTLLFMVALIFLPNIGLWSLYKEKHLVKSPEPGEPQVSGAQRRIPEGQESGAGHRR</sequence>
<evidence type="ECO:0000313" key="4">
    <source>
        <dbReference type="Proteomes" id="UP000242450"/>
    </source>
</evidence>
<keyword evidence="4" id="KW-1185">Reference proteome</keyword>
<evidence type="ECO:0000256" key="2">
    <source>
        <dbReference type="SAM" id="Phobius"/>
    </source>
</evidence>
<reference evidence="3 4" key="1">
    <citation type="journal article" date="2018" name="Mol. Genet. Genomics">
        <title>The red deer Cervus elaphus genome CerEla1.0: sequencing, annotating, genes, and chromosomes.</title>
        <authorList>
            <person name="Bana N.A."/>
            <person name="Nyiri A."/>
            <person name="Nagy J."/>
            <person name="Frank K."/>
            <person name="Nagy T."/>
            <person name="Steger V."/>
            <person name="Schiller M."/>
            <person name="Lakatos P."/>
            <person name="Sugar L."/>
            <person name="Horn P."/>
            <person name="Barta E."/>
            <person name="Orosz L."/>
        </authorList>
    </citation>
    <scope>NUCLEOTIDE SEQUENCE [LARGE SCALE GENOMIC DNA]</scope>
    <source>
        <strain evidence="3">Hungarian</strain>
    </source>
</reference>
<protein>
    <submittedName>
        <fullName evidence="3">GALNTL6</fullName>
    </submittedName>
</protein>
<dbReference type="Proteomes" id="UP000242450">
    <property type="component" value="Chromosome 29"/>
</dbReference>
<feature type="region of interest" description="Disordered" evidence="1">
    <location>
        <begin position="39"/>
        <end position="66"/>
    </location>
</feature>
<name>A0A212C5D2_CEREH</name>
<feature type="transmembrane region" description="Helical" evidence="2">
    <location>
        <begin position="12"/>
        <end position="31"/>
    </location>
</feature>
<evidence type="ECO:0000313" key="3">
    <source>
        <dbReference type="EMBL" id="OWK01206.1"/>
    </source>
</evidence>
<keyword evidence="2" id="KW-1133">Transmembrane helix</keyword>
<comment type="caution">
    <text evidence="3">The sequence shown here is derived from an EMBL/GenBank/DDBJ whole genome shotgun (WGS) entry which is preliminary data.</text>
</comment>
<dbReference type="OrthoDB" id="8949303at2759"/>
<keyword evidence="2" id="KW-0472">Membrane</keyword>
<proteinExistence type="predicted"/>
<keyword evidence="2" id="KW-0812">Transmembrane</keyword>
<evidence type="ECO:0000256" key="1">
    <source>
        <dbReference type="SAM" id="MobiDB-lite"/>
    </source>
</evidence>
<dbReference type="AlphaFoldDB" id="A0A212C5D2"/>
<gene>
    <name evidence="3" type="ORF">Celaphus_00018173</name>
</gene>
<organism evidence="3 4">
    <name type="scientific">Cervus elaphus hippelaphus</name>
    <name type="common">European red deer</name>
    <dbReference type="NCBI Taxonomy" id="46360"/>
    <lineage>
        <taxon>Eukaryota</taxon>
        <taxon>Metazoa</taxon>
        <taxon>Chordata</taxon>
        <taxon>Craniata</taxon>
        <taxon>Vertebrata</taxon>
        <taxon>Euteleostomi</taxon>
        <taxon>Mammalia</taxon>
        <taxon>Eutheria</taxon>
        <taxon>Laurasiatheria</taxon>
        <taxon>Artiodactyla</taxon>
        <taxon>Ruminantia</taxon>
        <taxon>Pecora</taxon>
        <taxon>Cervidae</taxon>
        <taxon>Cervinae</taxon>
        <taxon>Cervus</taxon>
    </lineage>
</organism>
<dbReference type="EMBL" id="MKHE01000029">
    <property type="protein sequence ID" value="OWK01206.1"/>
    <property type="molecule type" value="Genomic_DNA"/>
</dbReference>
<accession>A0A212C5D2</accession>